<dbReference type="PANTHER" id="PTHR21621:SF2">
    <property type="entry name" value="COENZYME GAMMA-F420-2:ALPHA-L-GLUTAMATE LIGASE"/>
    <property type="match status" value="1"/>
</dbReference>
<dbReference type="RefSeq" id="WP_259135695.1">
    <property type="nucleotide sequence ID" value="NZ_JANUCS010000022.1"/>
</dbReference>
<evidence type="ECO:0000256" key="10">
    <source>
        <dbReference type="PROSITE-ProRule" id="PRU00409"/>
    </source>
</evidence>
<keyword evidence="7" id="KW-0460">Magnesium</keyword>
<evidence type="ECO:0000256" key="7">
    <source>
        <dbReference type="ARBA" id="ARBA00022842"/>
    </source>
</evidence>
<gene>
    <name evidence="12" type="ORF">D5R95_07670</name>
</gene>
<name>A0A3R7VS93_9EURY</name>
<keyword evidence="6 10" id="KW-0067">ATP-binding</keyword>
<evidence type="ECO:0000256" key="4">
    <source>
        <dbReference type="ARBA" id="ARBA00022723"/>
    </source>
</evidence>
<dbReference type="EMBL" id="QZAB01000481">
    <property type="protein sequence ID" value="RQD82092.1"/>
    <property type="molecule type" value="Genomic_DNA"/>
</dbReference>
<dbReference type="FunFam" id="3.30.470.20:FF:000058">
    <property type="entry name" value="Alpha-aminoadipate--LysW ligase LysX protein"/>
    <property type="match status" value="1"/>
</dbReference>
<dbReference type="GO" id="GO:0005737">
    <property type="term" value="C:cytoplasm"/>
    <property type="evidence" value="ECO:0007669"/>
    <property type="project" value="TreeGrafter"/>
</dbReference>
<evidence type="ECO:0000256" key="9">
    <source>
        <dbReference type="ARBA" id="ARBA00023211"/>
    </source>
</evidence>
<sequence>MRGWILYKESKREVRPENYEIHSFLDAAKSDGIEISVVRPEQFELIVTKDDRDSILLDGKIVPLPDFLLPRMGAETTYFALAVIRHLEKLGVYTINSSSSVDLVKDKLYSHQILAEKSLPVPKTMLAKYPIDVELVKNKLGFPLIVKTVSGSQGSGVFLSEHEANFIDLMELIQATKSNMNIILQEFVESSRGKDLRVFTIGGRAVACIERSAKGDSFKANFSRGGLVKEIEITPEIEWLSTEVAKIFGLEIAGIDLLYDGEHFKVCEANSSPGFEGIEQCCNINIAKEIYNFIRVRLGMFDLV</sequence>
<dbReference type="PROSITE" id="PS50975">
    <property type="entry name" value="ATP_GRASP"/>
    <property type="match status" value="1"/>
</dbReference>
<dbReference type="GO" id="GO:0006412">
    <property type="term" value="P:translation"/>
    <property type="evidence" value="ECO:0007669"/>
    <property type="project" value="UniProtKB-KW"/>
</dbReference>
<keyword evidence="9" id="KW-0464">Manganese</keyword>
<dbReference type="PANTHER" id="PTHR21621">
    <property type="entry name" value="RIBOSOMAL PROTEIN S6 MODIFICATION PROTEIN"/>
    <property type="match status" value="1"/>
</dbReference>
<dbReference type="Proteomes" id="UP000284763">
    <property type="component" value="Unassembled WGS sequence"/>
</dbReference>
<evidence type="ECO:0000256" key="8">
    <source>
        <dbReference type="ARBA" id="ARBA00022917"/>
    </source>
</evidence>
<evidence type="ECO:0000313" key="13">
    <source>
        <dbReference type="Proteomes" id="UP000284763"/>
    </source>
</evidence>
<comment type="caution">
    <text evidence="12">The sequence shown here is derived from an EMBL/GenBank/DDBJ whole genome shotgun (WGS) entry which is preliminary data.</text>
</comment>
<accession>A0A3R7VS93</accession>
<keyword evidence="8" id="KW-0648">Protein biosynthesis</keyword>
<dbReference type="InterPro" id="IPR013651">
    <property type="entry name" value="ATP-grasp_RimK-type"/>
</dbReference>
<dbReference type="AlphaFoldDB" id="A0A3R7VS93"/>
<dbReference type="Gene3D" id="3.30.470.20">
    <property type="entry name" value="ATP-grasp fold, B domain"/>
    <property type="match status" value="1"/>
</dbReference>
<dbReference type="GO" id="GO:0043774">
    <property type="term" value="F:coenzyme F420-2 alpha-glutamyl ligase activity"/>
    <property type="evidence" value="ECO:0007669"/>
    <property type="project" value="TreeGrafter"/>
</dbReference>
<dbReference type="InterPro" id="IPR011761">
    <property type="entry name" value="ATP-grasp"/>
</dbReference>
<dbReference type="InterPro" id="IPR041107">
    <property type="entry name" value="Rimk_N"/>
</dbReference>
<dbReference type="GO" id="GO:0005524">
    <property type="term" value="F:ATP binding"/>
    <property type="evidence" value="ECO:0007669"/>
    <property type="project" value="UniProtKB-UniRule"/>
</dbReference>
<evidence type="ECO:0000259" key="11">
    <source>
        <dbReference type="PROSITE" id="PS50975"/>
    </source>
</evidence>
<comment type="cofactor">
    <cofactor evidence="2">
        <name>Mg(2+)</name>
        <dbReference type="ChEBI" id="CHEBI:18420"/>
    </cofactor>
</comment>
<evidence type="ECO:0000256" key="5">
    <source>
        <dbReference type="ARBA" id="ARBA00022741"/>
    </source>
</evidence>
<keyword evidence="4" id="KW-0479">Metal-binding</keyword>
<proteinExistence type="predicted"/>
<dbReference type="Gene3D" id="3.40.50.20">
    <property type="match status" value="1"/>
</dbReference>
<dbReference type="InterPro" id="IPR004666">
    <property type="entry name" value="Rp_bS6_RimK/Lys_biosynth_LsyX"/>
</dbReference>
<protein>
    <submittedName>
        <fullName evidence="12">RimK family alpha-L-glutamate ligase</fullName>
    </submittedName>
</protein>
<dbReference type="SUPFAM" id="SSF56059">
    <property type="entry name" value="Glutathione synthetase ATP-binding domain-like"/>
    <property type="match status" value="1"/>
</dbReference>
<evidence type="ECO:0000256" key="1">
    <source>
        <dbReference type="ARBA" id="ARBA00001936"/>
    </source>
</evidence>
<keyword evidence="5 10" id="KW-0547">Nucleotide-binding</keyword>
<evidence type="ECO:0000256" key="6">
    <source>
        <dbReference type="ARBA" id="ARBA00022840"/>
    </source>
</evidence>
<comment type="cofactor">
    <cofactor evidence="1">
        <name>Mn(2+)</name>
        <dbReference type="ChEBI" id="CHEBI:29035"/>
    </cofactor>
</comment>
<evidence type="ECO:0000256" key="2">
    <source>
        <dbReference type="ARBA" id="ARBA00001946"/>
    </source>
</evidence>
<dbReference type="FunFam" id="3.40.50.20:FF:000042">
    <property type="entry name" value="RimK-related lysine biosynthesis protein"/>
    <property type="match status" value="1"/>
</dbReference>
<dbReference type="InterPro" id="IPR013815">
    <property type="entry name" value="ATP_grasp_subdomain_1"/>
</dbReference>
<feature type="domain" description="ATP-grasp" evidence="11">
    <location>
        <begin position="111"/>
        <end position="295"/>
    </location>
</feature>
<dbReference type="Gene3D" id="3.30.1490.20">
    <property type="entry name" value="ATP-grasp fold, A domain"/>
    <property type="match status" value="1"/>
</dbReference>
<dbReference type="NCBIfam" id="TIGR00768">
    <property type="entry name" value="rimK_fam"/>
    <property type="match status" value="1"/>
</dbReference>
<dbReference type="Pfam" id="PF18030">
    <property type="entry name" value="Rimk_N"/>
    <property type="match status" value="1"/>
</dbReference>
<evidence type="ECO:0000313" key="12">
    <source>
        <dbReference type="EMBL" id="RQD82092.1"/>
    </source>
</evidence>
<dbReference type="GO" id="GO:0046872">
    <property type="term" value="F:metal ion binding"/>
    <property type="evidence" value="ECO:0007669"/>
    <property type="project" value="UniProtKB-KW"/>
</dbReference>
<evidence type="ECO:0000256" key="3">
    <source>
        <dbReference type="ARBA" id="ARBA00022598"/>
    </source>
</evidence>
<keyword evidence="3 12" id="KW-0436">Ligase</keyword>
<reference evidence="12 13" key="1">
    <citation type="submission" date="2018-08" db="EMBL/GenBank/DDBJ databases">
        <title>The metabolism and importance of syntrophic acetate oxidation coupled to methane or sulfide production in haloalkaline environments.</title>
        <authorList>
            <person name="Timmers P.H.A."/>
            <person name="Vavourakis C.D."/>
            <person name="Sorokin D.Y."/>
            <person name="Sinninghe Damste J.S."/>
            <person name="Muyzer G."/>
            <person name="Stams A.J.M."/>
            <person name="Plugge C.M."/>
        </authorList>
    </citation>
    <scope>NUCLEOTIDE SEQUENCE [LARGE SCALE GENOMIC DNA]</scope>
    <source>
        <strain evidence="12">MSAO_Arc3</strain>
    </source>
</reference>
<organism evidence="12 13">
    <name type="scientific">Methanosalsum natronophilum</name>
    <dbReference type="NCBI Taxonomy" id="768733"/>
    <lineage>
        <taxon>Archaea</taxon>
        <taxon>Methanobacteriati</taxon>
        <taxon>Methanobacteriota</taxon>
        <taxon>Stenosarchaea group</taxon>
        <taxon>Methanomicrobia</taxon>
        <taxon>Methanosarcinales</taxon>
        <taxon>Methanosarcinaceae</taxon>
        <taxon>Methanosalsum</taxon>
    </lineage>
</organism>
<dbReference type="Pfam" id="PF08443">
    <property type="entry name" value="RimK"/>
    <property type="match status" value="1"/>
</dbReference>